<name>A0A7W5Y8I2_9ACTN</name>
<proteinExistence type="predicted"/>
<reference evidence="1 2" key="1">
    <citation type="submission" date="2020-08" db="EMBL/GenBank/DDBJ databases">
        <title>Sequencing the genomes of 1000 actinobacteria strains.</title>
        <authorList>
            <person name="Klenk H.-P."/>
        </authorList>
    </citation>
    <scope>NUCLEOTIDE SEQUENCE [LARGE SCALE GENOMIC DNA]</scope>
    <source>
        <strain evidence="1 2">DSM 44320</strain>
    </source>
</reference>
<dbReference type="EMBL" id="JACIBV010000001">
    <property type="protein sequence ID" value="MBB3724568.1"/>
    <property type="molecule type" value="Genomic_DNA"/>
</dbReference>
<evidence type="ECO:0000313" key="1">
    <source>
        <dbReference type="EMBL" id="MBB3724568.1"/>
    </source>
</evidence>
<evidence type="ECO:0000313" key="2">
    <source>
        <dbReference type="Proteomes" id="UP000579945"/>
    </source>
</evidence>
<dbReference type="Proteomes" id="UP000579945">
    <property type="component" value="Unassembled WGS sequence"/>
</dbReference>
<organism evidence="1 2">
    <name type="scientific">Nonomuraea dietziae</name>
    <dbReference type="NCBI Taxonomy" id="65515"/>
    <lineage>
        <taxon>Bacteria</taxon>
        <taxon>Bacillati</taxon>
        <taxon>Actinomycetota</taxon>
        <taxon>Actinomycetes</taxon>
        <taxon>Streptosporangiales</taxon>
        <taxon>Streptosporangiaceae</taxon>
        <taxon>Nonomuraea</taxon>
    </lineage>
</organism>
<sequence>MAARQRLFIIVLHRTSVSDQLAMITPLTEALTNISQNHAVRRLRENGF</sequence>
<dbReference type="AlphaFoldDB" id="A0A7W5Y8I2"/>
<protein>
    <submittedName>
        <fullName evidence="1">Uncharacterized protein</fullName>
    </submittedName>
</protein>
<keyword evidence="2" id="KW-1185">Reference proteome</keyword>
<gene>
    <name evidence="1" type="ORF">FHR33_000428</name>
</gene>
<accession>A0A7W5Y8I2</accession>
<comment type="caution">
    <text evidence="1">The sequence shown here is derived from an EMBL/GenBank/DDBJ whole genome shotgun (WGS) entry which is preliminary data.</text>
</comment>